<feature type="region of interest" description="Disordered" evidence="7">
    <location>
        <begin position="1"/>
        <end position="27"/>
    </location>
</feature>
<evidence type="ECO:0000256" key="3">
    <source>
        <dbReference type="ARBA" id="ARBA00022884"/>
    </source>
</evidence>
<dbReference type="Proteomes" id="UP000789831">
    <property type="component" value="Unassembled WGS sequence"/>
</dbReference>
<keyword evidence="3 6" id="KW-0694">RNA-binding</keyword>
<dbReference type="PRINTS" id="PR00883">
    <property type="entry name" value="NUCLEARHMG"/>
</dbReference>
<evidence type="ECO:0000256" key="1">
    <source>
        <dbReference type="ARBA" id="ARBA00004604"/>
    </source>
</evidence>
<dbReference type="InterPro" id="IPR029064">
    <property type="entry name" value="Ribosomal_eL30-like_sf"/>
</dbReference>
<comment type="caution">
    <text evidence="9">The sequence shown here is derived from an EMBL/GenBank/DDBJ whole genome shotgun (WGS) entry which is preliminary data.</text>
</comment>
<protein>
    <recommendedName>
        <fullName evidence="6">H/ACA ribonucleoprotein complex subunit 2</fullName>
    </recommendedName>
    <alternativeName>
        <fullName evidence="6">Nucleolar protein family A member 2</fullName>
    </alternativeName>
</protein>
<keyword evidence="10" id="KW-1185">Reference proteome</keyword>
<dbReference type="InterPro" id="IPR004037">
    <property type="entry name" value="Ribosomal_eL8-like_CS"/>
</dbReference>
<evidence type="ECO:0000256" key="7">
    <source>
        <dbReference type="SAM" id="MobiDB-lite"/>
    </source>
</evidence>
<proteinExistence type="inferred from homology"/>
<dbReference type="GO" id="GO:0042254">
    <property type="term" value="P:ribosome biogenesis"/>
    <property type="evidence" value="ECO:0007669"/>
    <property type="project" value="InterPro"/>
</dbReference>
<dbReference type="PROSITE" id="PS01082">
    <property type="entry name" value="RIBOSOMAL_L7AE"/>
    <property type="match status" value="1"/>
</dbReference>
<keyword evidence="4 6" id="KW-0539">Nucleus</keyword>
<dbReference type="SUPFAM" id="SSF55315">
    <property type="entry name" value="L30e-like"/>
    <property type="match status" value="1"/>
</dbReference>
<dbReference type="GO" id="GO:0031120">
    <property type="term" value="P:snRNA pseudouridine synthesis"/>
    <property type="evidence" value="ECO:0007669"/>
    <property type="project" value="UniProtKB-UniRule"/>
</dbReference>
<dbReference type="InterPro" id="IPR004038">
    <property type="entry name" value="Ribosomal_eL8/eL30/eS12/Gad45"/>
</dbReference>
<evidence type="ECO:0000256" key="4">
    <source>
        <dbReference type="ARBA" id="ARBA00023242"/>
    </source>
</evidence>
<dbReference type="InterPro" id="IPR018492">
    <property type="entry name" value="Ribosomal_eL8/Nhp2"/>
</dbReference>
<dbReference type="InterPro" id="IPR050257">
    <property type="entry name" value="eL8/uL1-like"/>
</dbReference>
<dbReference type="OrthoDB" id="5364946at2759"/>
<comment type="function">
    <text evidence="6">Common component of the spliceosome and rRNA processing machinery.</text>
</comment>
<gene>
    <name evidence="9" type="ORF">AGERDE_LOCUS2614</name>
</gene>
<accession>A0A9N8Z2A5</accession>
<comment type="function">
    <text evidence="6">Required for ribosome biogenesis. Part of a complex which catalyzes pseudouridylation of rRNA. This involves the isomerization of uridine such that the ribose is subsequently attached to C5, instead of the normal N1. Pseudouridine ('psi') residues may serve to stabilize the conformation of rRNAs.</text>
</comment>
<evidence type="ECO:0000313" key="10">
    <source>
        <dbReference type="Proteomes" id="UP000789831"/>
    </source>
</evidence>
<organism evidence="9 10">
    <name type="scientific">Ambispora gerdemannii</name>
    <dbReference type="NCBI Taxonomy" id="144530"/>
    <lineage>
        <taxon>Eukaryota</taxon>
        <taxon>Fungi</taxon>
        <taxon>Fungi incertae sedis</taxon>
        <taxon>Mucoromycota</taxon>
        <taxon>Glomeromycotina</taxon>
        <taxon>Glomeromycetes</taxon>
        <taxon>Archaeosporales</taxon>
        <taxon>Ambisporaceae</taxon>
        <taxon>Ambispora</taxon>
    </lineage>
</organism>
<dbReference type="Gene3D" id="3.30.1330.30">
    <property type="match status" value="1"/>
</dbReference>
<dbReference type="EMBL" id="CAJVPL010000224">
    <property type="protein sequence ID" value="CAG8468426.1"/>
    <property type="molecule type" value="Genomic_DNA"/>
</dbReference>
<dbReference type="AlphaFoldDB" id="A0A9N8Z2A5"/>
<evidence type="ECO:0000256" key="2">
    <source>
        <dbReference type="ARBA" id="ARBA00007337"/>
    </source>
</evidence>
<name>A0A9N8Z2A5_9GLOM</name>
<reference evidence="9" key="1">
    <citation type="submission" date="2021-06" db="EMBL/GenBank/DDBJ databases">
        <authorList>
            <person name="Kallberg Y."/>
            <person name="Tangrot J."/>
            <person name="Rosling A."/>
        </authorList>
    </citation>
    <scope>NUCLEOTIDE SEQUENCE</scope>
    <source>
        <strain evidence="9">MT106</strain>
    </source>
</reference>
<dbReference type="InterPro" id="IPR002415">
    <property type="entry name" value="H/ACA_rnp_Nhp2-like"/>
</dbReference>
<dbReference type="Pfam" id="PF01248">
    <property type="entry name" value="Ribosomal_L7Ae"/>
    <property type="match status" value="1"/>
</dbReference>
<comment type="subcellular location">
    <subcellularLocation>
        <location evidence="1 6">Nucleus</location>
        <location evidence="1 6">Nucleolus</location>
    </subcellularLocation>
</comment>
<comment type="similarity">
    <text evidence="2 6">Belongs to the eukaryotic ribosomal protein eL8 family.</text>
</comment>
<evidence type="ECO:0000256" key="5">
    <source>
        <dbReference type="ARBA" id="ARBA00023274"/>
    </source>
</evidence>
<dbReference type="PANTHER" id="PTHR23105">
    <property type="entry name" value="RIBOSOMAL PROTEIN L7AE FAMILY MEMBER"/>
    <property type="match status" value="1"/>
</dbReference>
<dbReference type="GO" id="GO:0000398">
    <property type="term" value="P:mRNA splicing, via spliceosome"/>
    <property type="evidence" value="ECO:0007669"/>
    <property type="project" value="UniProtKB-UniRule"/>
</dbReference>
<evidence type="ECO:0000259" key="8">
    <source>
        <dbReference type="Pfam" id="PF01248"/>
    </source>
</evidence>
<sequence>MEIDEKNHEEQKPQDEDFIMTEKESDRGIREKLSEVSIDTKEHKKDKEREVKFSYNLNALSPIARPLASEDLTKKLLRTVQQAARKKHLTRGVKEVVKGLRKGSKGLVVIAGDISPIDVITHLPVLCEENYVPYVYVPSKLDLGFNAATKRPTSVVMVIPGGPKGKLEGIEDYKKLYDSCFQEAKKMDEEMVI</sequence>
<dbReference type="PRINTS" id="PR00881">
    <property type="entry name" value="L7ARS6FAMILY"/>
</dbReference>
<evidence type="ECO:0000313" key="9">
    <source>
        <dbReference type="EMBL" id="CAG8468426.1"/>
    </source>
</evidence>
<dbReference type="GO" id="GO:0031429">
    <property type="term" value="C:box H/ACA snoRNP complex"/>
    <property type="evidence" value="ECO:0007669"/>
    <property type="project" value="UniProtKB-UniRule"/>
</dbReference>
<evidence type="ECO:0000256" key="6">
    <source>
        <dbReference type="RuleBase" id="RU366039"/>
    </source>
</evidence>
<keyword evidence="5 6" id="KW-0687">Ribonucleoprotein</keyword>
<dbReference type="GO" id="GO:0003723">
    <property type="term" value="F:RNA binding"/>
    <property type="evidence" value="ECO:0007669"/>
    <property type="project" value="UniProtKB-UniRule"/>
</dbReference>
<feature type="domain" description="Ribosomal protein eL8/eL30/eS12/Gadd45" evidence="8">
    <location>
        <begin position="75"/>
        <end position="163"/>
    </location>
</feature>